<gene>
    <name evidence="3" type="ORF">ACFQGD_22965</name>
</gene>
<comment type="caution">
    <text evidence="3">The sequence shown here is derived from an EMBL/GenBank/DDBJ whole genome shotgun (WGS) entry which is preliminary data.</text>
</comment>
<feature type="region of interest" description="Disordered" evidence="1">
    <location>
        <begin position="426"/>
        <end position="457"/>
    </location>
</feature>
<accession>A0ABW2C5N8</accession>
<protein>
    <recommendedName>
        <fullName evidence="5">Type VII secretion protein EccE</fullName>
    </recommendedName>
</protein>
<reference evidence="4" key="1">
    <citation type="journal article" date="2019" name="Int. J. Syst. Evol. Microbiol.">
        <title>The Global Catalogue of Microorganisms (GCM) 10K type strain sequencing project: providing services to taxonomists for standard genome sequencing and annotation.</title>
        <authorList>
            <consortium name="The Broad Institute Genomics Platform"/>
            <consortium name="The Broad Institute Genome Sequencing Center for Infectious Disease"/>
            <person name="Wu L."/>
            <person name="Ma J."/>
        </authorList>
    </citation>
    <scope>NUCLEOTIDE SEQUENCE [LARGE SCALE GENOMIC DNA]</scope>
    <source>
        <strain evidence="4">KCTC 32255</strain>
    </source>
</reference>
<sequence length="457" mass="48738">MLDNDFSTYLVAAPPLTPTPGPGSSCVDAGSPVGSFICDPSTANGWLSALAFTLWRWLQVWWPLLAVAAALALTTGALLALAVRRARRDAVASSRWVEIVPPASMPRDAAAALWHALAGMLHRTRRRGLAPRQLAVEFVSDAGRVRAGVWVPPALAVGPVADAITHVWPGARVRANAQPPLWTVDPDSPRVRVSAAEVYPQGGPWVPLIDPSPRAVRPVDVGEADPLRGALAALSRLGSGERACVQLVVTPERRTTSGGRRGPSSWWARGLLGVLALPVRAALAVVDLFLPGPSGARAGGPTVRPHGADRPDEDPVAEARRKAITVKQGHGPHLRATLRVAYAGPGTRRTHRRALSVLAGAFDLAAPLASLRTHTTRHAGSRLDGRRPARARYTFAATVGELAALWHLPEEPTQYGMADTVTRIRPAGRDLPHVRRTLRRSNPHPPTDQEGTRDEAA</sequence>
<dbReference type="Proteomes" id="UP001596337">
    <property type="component" value="Unassembled WGS sequence"/>
</dbReference>
<dbReference type="EMBL" id="JBHSXX010000001">
    <property type="protein sequence ID" value="MFC6870007.1"/>
    <property type="molecule type" value="Genomic_DNA"/>
</dbReference>
<evidence type="ECO:0000313" key="4">
    <source>
        <dbReference type="Proteomes" id="UP001596337"/>
    </source>
</evidence>
<evidence type="ECO:0008006" key="5">
    <source>
        <dbReference type="Google" id="ProtNLM"/>
    </source>
</evidence>
<keyword evidence="2" id="KW-0812">Transmembrane</keyword>
<organism evidence="3 4">
    <name type="scientific">Haloechinothrix salitolerans</name>
    <dbReference type="NCBI Taxonomy" id="926830"/>
    <lineage>
        <taxon>Bacteria</taxon>
        <taxon>Bacillati</taxon>
        <taxon>Actinomycetota</taxon>
        <taxon>Actinomycetes</taxon>
        <taxon>Pseudonocardiales</taxon>
        <taxon>Pseudonocardiaceae</taxon>
        <taxon>Haloechinothrix</taxon>
    </lineage>
</organism>
<keyword evidence="2" id="KW-0472">Membrane</keyword>
<evidence type="ECO:0000313" key="3">
    <source>
        <dbReference type="EMBL" id="MFC6870007.1"/>
    </source>
</evidence>
<keyword evidence="4" id="KW-1185">Reference proteome</keyword>
<name>A0ABW2C5N8_9PSEU</name>
<dbReference type="RefSeq" id="WP_345394022.1">
    <property type="nucleotide sequence ID" value="NZ_BAABLA010000021.1"/>
</dbReference>
<keyword evidence="2" id="KW-1133">Transmembrane helix</keyword>
<evidence type="ECO:0000256" key="1">
    <source>
        <dbReference type="SAM" id="MobiDB-lite"/>
    </source>
</evidence>
<feature type="transmembrane region" description="Helical" evidence="2">
    <location>
        <begin position="60"/>
        <end position="83"/>
    </location>
</feature>
<evidence type="ECO:0000256" key="2">
    <source>
        <dbReference type="SAM" id="Phobius"/>
    </source>
</evidence>
<proteinExistence type="predicted"/>